<feature type="region of interest" description="Disordered" evidence="1">
    <location>
        <begin position="32"/>
        <end position="66"/>
    </location>
</feature>
<keyword evidence="3" id="KW-1185">Reference proteome</keyword>
<name>A0ABQ8SH74_PERAM</name>
<evidence type="ECO:0000256" key="1">
    <source>
        <dbReference type="SAM" id="MobiDB-lite"/>
    </source>
</evidence>
<gene>
    <name evidence="2" type="ORF">ANN_15313</name>
</gene>
<comment type="caution">
    <text evidence="2">The sequence shown here is derived from an EMBL/GenBank/DDBJ whole genome shotgun (WGS) entry which is preliminary data.</text>
</comment>
<feature type="compositionally biased region" description="Basic and acidic residues" evidence="1">
    <location>
        <begin position="37"/>
        <end position="51"/>
    </location>
</feature>
<sequence length="112" mass="13089">MNLRAVGYDCRDWINHVQKDRWRAYKVYIRSAQTAPSERESRQTADRKGAAERTGYPGPTVKHYTHWDNGQTPVPVQKFELNPPDFTTWNRIRATLIRSPARYLKTKKADKG</sequence>
<dbReference type="EMBL" id="JAJSOF020000027">
    <property type="protein sequence ID" value="KAJ4433056.1"/>
    <property type="molecule type" value="Genomic_DNA"/>
</dbReference>
<organism evidence="2 3">
    <name type="scientific">Periplaneta americana</name>
    <name type="common">American cockroach</name>
    <name type="synonym">Blatta americana</name>
    <dbReference type="NCBI Taxonomy" id="6978"/>
    <lineage>
        <taxon>Eukaryota</taxon>
        <taxon>Metazoa</taxon>
        <taxon>Ecdysozoa</taxon>
        <taxon>Arthropoda</taxon>
        <taxon>Hexapoda</taxon>
        <taxon>Insecta</taxon>
        <taxon>Pterygota</taxon>
        <taxon>Neoptera</taxon>
        <taxon>Polyneoptera</taxon>
        <taxon>Dictyoptera</taxon>
        <taxon>Blattodea</taxon>
        <taxon>Blattoidea</taxon>
        <taxon>Blattidae</taxon>
        <taxon>Blattinae</taxon>
        <taxon>Periplaneta</taxon>
    </lineage>
</organism>
<accession>A0ABQ8SH74</accession>
<protein>
    <submittedName>
        <fullName evidence="2">Uncharacterized protein</fullName>
    </submittedName>
</protein>
<evidence type="ECO:0000313" key="2">
    <source>
        <dbReference type="EMBL" id="KAJ4433056.1"/>
    </source>
</evidence>
<reference evidence="2 3" key="1">
    <citation type="journal article" date="2022" name="Allergy">
        <title>Genome assembly and annotation of Periplaneta americana reveal a comprehensive cockroach allergen profile.</title>
        <authorList>
            <person name="Wang L."/>
            <person name="Xiong Q."/>
            <person name="Saelim N."/>
            <person name="Wang L."/>
            <person name="Nong W."/>
            <person name="Wan A.T."/>
            <person name="Shi M."/>
            <person name="Liu X."/>
            <person name="Cao Q."/>
            <person name="Hui J.H.L."/>
            <person name="Sookrung N."/>
            <person name="Leung T.F."/>
            <person name="Tungtrongchitr A."/>
            <person name="Tsui S.K.W."/>
        </authorList>
    </citation>
    <scope>NUCLEOTIDE SEQUENCE [LARGE SCALE GENOMIC DNA]</scope>
    <source>
        <strain evidence="2">PWHHKU_190912</strain>
    </source>
</reference>
<evidence type="ECO:0000313" key="3">
    <source>
        <dbReference type="Proteomes" id="UP001148838"/>
    </source>
</evidence>
<dbReference type="Proteomes" id="UP001148838">
    <property type="component" value="Unassembled WGS sequence"/>
</dbReference>
<proteinExistence type="predicted"/>